<feature type="region of interest" description="Disordered" evidence="1">
    <location>
        <begin position="353"/>
        <end position="380"/>
    </location>
</feature>
<keyword evidence="3" id="KW-1185">Reference proteome</keyword>
<gene>
    <name evidence="2" type="ORF">EST38_g10984</name>
</gene>
<sequence length="452" mass="49438">MPPTRISVSGLGSKAVKPKPEPLGRTQSYGKGSDFNPFYDGLQTLQGGTGSDSERAFGLPGNLNLTPVKVKTRKCQSLCTTPTVPSHCAPKKGLLRNPRAEAYVSPLRPRTRKSLSLLNGGRLNLDDSKPSSIGMSAWGSNKENVDIFFDNAFSSPVKKLELLPSPMVAFSNREDFSTKFKLEFSGPTLTDLAEPNFGDVMEAGSSHELLVNTANVRRSFVNTTTAEFDPDSKTFWNHGSEVDTSLALRTITPGRSSIESDRGPNTHQGHGFESISDYEIPPPKLRSSPFLAKPEELSPTMTEIFGEAIALPMARFEQEGFEIAYVVTSGSSSEESDYSTSEDQLVLVSTTQDSSTVSFTTPAHSSSSQSENTDERYDTQSDHEGVLFLSAAPNPNFEDEQDAGNRALEAASPLGSPYNPPEWLFFEGQEMGEPFDFDRAFQFIRESYSLRC</sequence>
<evidence type="ECO:0000313" key="3">
    <source>
        <dbReference type="Proteomes" id="UP000290288"/>
    </source>
</evidence>
<name>A0A4Q2D8B0_9AGAR</name>
<dbReference type="EMBL" id="SDEE01000632">
    <property type="protein sequence ID" value="RXW14871.1"/>
    <property type="molecule type" value="Genomic_DNA"/>
</dbReference>
<feature type="region of interest" description="Disordered" evidence="1">
    <location>
        <begin position="254"/>
        <end position="290"/>
    </location>
</feature>
<dbReference type="AlphaFoldDB" id="A0A4Q2D8B0"/>
<dbReference type="OrthoDB" id="10488167at2759"/>
<protein>
    <submittedName>
        <fullName evidence="2">Uncharacterized protein</fullName>
    </submittedName>
</protein>
<accession>A0A4Q2D8B0</accession>
<evidence type="ECO:0000256" key="1">
    <source>
        <dbReference type="SAM" id="MobiDB-lite"/>
    </source>
</evidence>
<feature type="compositionally biased region" description="Polar residues" evidence="1">
    <location>
        <begin position="353"/>
        <end position="371"/>
    </location>
</feature>
<evidence type="ECO:0000313" key="2">
    <source>
        <dbReference type="EMBL" id="RXW14871.1"/>
    </source>
</evidence>
<comment type="caution">
    <text evidence="2">The sequence shown here is derived from an EMBL/GenBank/DDBJ whole genome shotgun (WGS) entry which is preliminary data.</text>
</comment>
<organism evidence="2 3">
    <name type="scientific">Candolleomyces aberdarensis</name>
    <dbReference type="NCBI Taxonomy" id="2316362"/>
    <lineage>
        <taxon>Eukaryota</taxon>
        <taxon>Fungi</taxon>
        <taxon>Dikarya</taxon>
        <taxon>Basidiomycota</taxon>
        <taxon>Agaricomycotina</taxon>
        <taxon>Agaricomycetes</taxon>
        <taxon>Agaricomycetidae</taxon>
        <taxon>Agaricales</taxon>
        <taxon>Agaricineae</taxon>
        <taxon>Psathyrellaceae</taxon>
        <taxon>Candolleomyces</taxon>
    </lineage>
</organism>
<dbReference type="Proteomes" id="UP000290288">
    <property type="component" value="Unassembled WGS sequence"/>
</dbReference>
<reference evidence="2 3" key="1">
    <citation type="submission" date="2019-01" db="EMBL/GenBank/DDBJ databases">
        <title>Draft genome sequence of Psathyrella aberdarensis IHI B618.</title>
        <authorList>
            <person name="Buettner E."/>
            <person name="Kellner H."/>
        </authorList>
    </citation>
    <scope>NUCLEOTIDE SEQUENCE [LARGE SCALE GENOMIC DNA]</scope>
    <source>
        <strain evidence="2 3">IHI B618</strain>
    </source>
</reference>
<feature type="region of interest" description="Disordered" evidence="1">
    <location>
        <begin position="1"/>
        <end position="35"/>
    </location>
</feature>
<proteinExistence type="predicted"/>